<dbReference type="Proteomes" id="UP000323707">
    <property type="component" value="Unassembled WGS sequence"/>
</dbReference>
<keyword evidence="5" id="KW-0411">Iron-sulfur</keyword>
<dbReference type="SFLD" id="SFLDS00029">
    <property type="entry name" value="Radical_SAM"/>
    <property type="match status" value="1"/>
</dbReference>
<dbReference type="GO" id="GO:0003824">
    <property type="term" value="F:catalytic activity"/>
    <property type="evidence" value="ECO:0007669"/>
    <property type="project" value="InterPro"/>
</dbReference>
<name>A0A5M9QH92_9HELI</name>
<comment type="caution">
    <text evidence="7">The sequence shown here is derived from an EMBL/GenBank/DDBJ whole genome shotgun (WGS) entry which is preliminary data.</text>
</comment>
<protein>
    <submittedName>
        <fullName evidence="7">4Fe-4S cluster-binding domain-containing protein</fullName>
    </submittedName>
</protein>
<feature type="domain" description="Radical SAM core" evidence="6">
    <location>
        <begin position="178"/>
        <end position="285"/>
    </location>
</feature>
<gene>
    <name evidence="7" type="ORF">F4V45_07840</name>
</gene>
<evidence type="ECO:0000313" key="7">
    <source>
        <dbReference type="EMBL" id="KAA8707768.1"/>
    </source>
</evidence>
<dbReference type="InterPro" id="IPR050377">
    <property type="entry name" value="Radical_SAM_PqqE_MftC-like"/>
</dbReference>
<dbReference type="GO" id="GO:0051536">
    <property type="term" value="F:iron-sulfur cluster binding"/>
    <property type="evidence" value="ECO:0007669"/>
    <property type="project" value="UniProtKB-KW"/>
</dbReference>
<evidence type="ECO:0000256" key="5">
    <source>
        <dbReference type="ARBA" id="ARBA00023014"/>
    </source>
</evidence>
<dbReference type="InterPro" id="IPR013785">
    <property type="entry name" value="Aldolase_TIM"/>
</dbReference>
<dbReference type="InterPro" id="IPR058240">
    <property type="entry name" value="rSAM_sf"/>
</dbReference>
<dbReference type="PANTHER" id="PTHR11228:SF7">
    <property type="entry name" value="PQQA PEPTIDE CYCLASE"/>
    <property type="match status" value="1"/>
</dbReference>
<dbReference type="Pfam" id="PF04055">
    <property type="entry name" value="Radical_SAM"/>
    <property type="match status" value="1"/>
</dbReference>
<sequence>MRLRTYATICARTKKPKTYPTLRRNNAHYYPPPPAESLSLAQIPPQSLKARLKLLSYPTFRLRYIYRNIDKSRQAFLGINHKATIRKQPLCAIYLLPLLILRKALYTLECFSQPLIQSKILAHSLPKPPKLAGLICLPALLLQKLARIGLMPLSSFMHARIFARFLLGRVDMPYFELVLTTRCTLRCESCNNLMQYFDSSSSYTCTLEGIAKTLETLLAKIDSIYNVRIIGGEPLLFKDIDAVVKILDSSKKVKSFDIVTNATILPKPALLKALQASAKCFISISDYTKSPNLDIKLHIHKLQEILQAYKIPHHILWQEAKAAWFSPGKIYKRGRDRQGIVDNFLHCQMPCVSIMSHEMIGRSLLDKLESSPTSSIVAPPSKAQAVAFSKASAQSSVGEIFICPIASSLSRLKGLEEFSGDFISLDSTCDKYEILNFYAKEFFKACDYCHDMAAPKESIPIAVQTSTTLKLTP</sequence>
<proteinExistence type="predicted"/>
<dbReference type="PANTHER" id="PTHR11228">
    <property type="entry name" value="RADICAL SAM DOMAIN PROTEIN"/>
    <property type="match status" value="1"/>
</dbReference>
<dbReference type="CDD" id="cd01335">
    <property type="entry name" value="Radical_SAM"/>
    <property type="match status" value="1"/>
</dbReference>
<dbReference type="RefSeq" id="WP_150337783.1">
    <property type="nucleotide sequence ID" value="NZ_VXKE01000021.1"/>
</dbReference>
<dbReference type="SUPFAM" id="SSF102114">
    <property type="entry name" value="Radical SAM enzymes"/>
    <property type="match status" value="1"/>
</dbReference>
<organism evidence="7 8">
    <name type="scientific">Helicobacter canis</name>
    <dbReference type="NCBI Taxonomy" id="29419"/>
    <lineage>
        <taxon>Bacteria</taxon>
        <taxon>Pseudomonadati</taxon>
        <taxon>Campylobacterota</taxon>
        <taxon>Epsilonproteobacteria</taxon>
        <taxon>Campylobacterales</taxon>
        <taxon>Helicobacteraceae</taxon>
        <taxon>Helicobacter</taxon>
    </lineage>
</organism>
<evidence type="ECO:0000313" key="8">
    <source>
        <dbReference type="Proteomes" id="UP000323707"/>
    </source>
</evidence>
<evidence type="ECO:0000256" key="2">
    <source>
        <dbReference type="ARBA" id="ARBA00022691"/>
    </source>
</evidence>
<dbReference type="AlphaFoldDB" id="A0A5M9QH92"/>
<accession>A0A5M9QH92</accession>
<keyword evidence="2" id="KW-0949">S-adenosyl-L-methionine</keyword>
<dbReference type="Gene3D" id="3.20.20.70">
    <property type="entry name" value="Aldolase class I"/>
    <property type="match status" value="1"/>
</dbReference>
<keyword evidence="4" id="KW-0408">Iron</keyword>
<dbReference type="EMBL" id="VXKE01000021">
    <property type="protein sequence ID" value="KAA8707768.1"/>
    <property type="molecule type" value="Genomic_DNA"/>
</dbReference>
<evidence type="ECO:0000256" key="4">
    <source>
        <dbReference type="ARBA" id="ARBA00023004"/>
    </source>
</evidence>
<evidence type="ECO:0000256" key="3">
    <source>
        <dbReference type="ARBA" id="ARBA00022723"/>
    </source>
</evidence>
<comment type="cofactor">
    <cofactor evidence="1">
        <name>[4Fe-4S] cluster</name>
        <dbReference type="ChEBI" id="CHEBI:49883"/>
    </cofactor>
</comment>
<evidence type="ECO:0000259" key="6">
    <source>
        <dbReference type="Pfam" id="PF04055"/>
    </source>
</evidence>
<keyword evidence="3" id="KW-0479">Metal-binding</keyword>
<dbReference type="InterPro" id="IPR007197">
    <property type="entry name" value="rSAM"/>
</dbReference>
<reference evidence="7 8" key="1">
    <citation type="submission" date="2019-09" db="EMBL/GenBank/DDBJ databases">
        <title>Draft genome sequence of various Type strains from the CCUG.</title>
        <authorList>
            <person name="Pineiro-Iglesias B."/>
            <person name="Tunovic T."/>
            <person name="Unosson C."/>
            <person name="Inganas E."/>
            <person name="Ohlen M."/>
            <person name="Cardew S."/>
            <person name="Jensie-Markopoulos S."/>
            <person name="Salva-Serra F."/>
            <person name="Jaen-Luchoro D."/>
            <person name="Karlsson R."/>
            <person name="Svensson-Stadler L."/>
            <person name="Chun J."/>
            <person name="Moore E."/>
        </authorList>
    </citation>
    <scope>NUCLEOTIDE SEQUENCE [LARGE SCALE GENOMIC DNA]</scope>
    <source>
        <strain evidence="7 8">CCUG 32756T</strain>
    </source>
</reference>
<evidence type="ECO:0000256" key="1">
    <source>
        <dbReference type="ARBA" id="ARBA00001966"/>
    </source>
</evidence>
<dbReference type="GO" id="GO:0046872">
    <property type="term" value="F:metal ion binding"/>
    <property type="evidence" value="ECO:0007669"/>
    <property type="project" value="UniProtKB-KW"/>
</dbReference>